<sequence>MNAAGVLAGLSVRQRFRHWWQARLPLTDTWVLGQRNVYILPTRAGFTFLATLAVMLLASINYQLNLGYALTFLLAGAALVSMHITHGNLRGLTLHLRPAQPVFVGEPALLDVVLQNPSHERPALGLRFESDEDGGLAWCDAPAGGHASVQLSLVPARRGWQPVPALVVETLFPFGLFRAWTVWRPAARVLAWPKPEHPAPPLPLSSARHGEEHSSPRGSGGELDGVRPWRRGDTMRQVVWKKVARSGELVSRETTGNAQRELWLDAQNTGIGGSEARLSRLAAWVLAAEQAGMDYGLRLAGRELPPGSGDTQRRTALEWLALHP</sequence>
<dbReference type="PANTHER" id="PTHR34351">
    <property type="entry name" value="SLR1927 PROTEIN-RELATED"/>
    <property type="match status" value="1"/>
</dbReference>
<dbReference type="RefSeq" id="WP_128227621.1">
    <property type="nucleotide sequence ID" value="NZ_SACR01000002.1"/>
</dbReference>
<keyword evidence="2" id="KW-0472">Membrane</keyword>
<dbReference type="AlphaFoldDB" id="A0A437RK45"/>
<comment type="caution">
    <text evidence="3">The sequence shown here is derived from an EMBL/GenBank/DDBJ whole genome shotgun (WGS) entry which is preliminary data.</text>
</comment>
<protein>
    <submittedName>
        <fullName evidence="3">DUF58 domain-containing protein</fullName>
    </submittedName>
</protein>
<evidence type="ECO:0000313" key="4">
    <source>
        <dbReference type="Proteomes" id="UP000285575"/>
    </source>
</evidence>
<feature type="transmembrane region" description="Helical" evidence="2">
    <location>
        <begin position="38"/>
        <end position="58"/>
    </location>
</feature>
<evidence type="ECO:0000256" key="1">
    <source>
        <dbReference type="SAM" id="MobiDB-lite"/>
    </source>
</evidence>
<keyword evidence="2" id="KW-1133">Transmembrane helix</keyword>
<gene>
    <name evidence="3" type="ORF">EOE66_05155</name>
</gene>
<name>A0A437RK45_9BURK</name>
<dbReference type="Proteomes" id="UP000285575">
    <property type="component" value="Unassembled WGS sequence"/>
</dbReference>
<dbReference type="OrthoDB" id="5298497at2"/>
<dbReference type="EMBL" id="SACR01000002">
    <property type="protein sequence ID" value="RVU47153.1"/>
    <property type="molecule type" value="Genomic_DNA"/>
</dbReference>
<feature type="transmembrane region" description="Helical" evidence="2">
    <location>
        <begin position="65"/>
        <end position="84"/>
    </location>
</feature>
<evidence type="ECO:0000256" key="2">
    <source>
        <dbReference type="SAM" id="Phobius"/>
    </source>
</evidence>
<proteinExistence type="predicted"/>
<organism evidence="3 4">
    <name type="scientific">Rubrivivax rivuli</name>
    <dbReference type="NCBI Taxonomy" id="1862385"/>
    <lineage>
        <taxon>Bacteria</taxon>
        <taxon>Pseudomonadati</taxon>
        <taxon>Pseudomonadota</taxon>
        <taxon>Betaproteobacteria</taxon>
        <taxon>Burkholderiales</taxon>
        <taxon>Sphaerotilaceae</taxon>
        <taxon>Rubrivivax</taxon>
    </lineage>
</organism>
<dbReference type="PANTHER" id="PTHR34351:SF1">
    <property type="entry name" value="SLR1927 PROTEIN"/>
    <property type="match status" value="1"/>
</dbReference>
<keyword evidence="4" id="KW-1185">Reference proteome</keyword>
<reference evidence="3 4" key="1">
    <citation type="submission" date="2019-01" db="EMBL/GenBank/DDBJ databases">
        <authorList>
            <person name="Chen W.-M."/>
        </authorList>
    </citation>
    <scope>NUCLEOTIDE SEQUENCE [LARGE SCALE GENOMIC DNA]</scope>
    <source>
        <strain evidence="3 4">KYPY4</strain>
    </source>
</reference>
<accession>A0A437RK45</accession>
<keyword evidence="2" id="KW-0812">Transmembrane</keyword>
<evidence type="ECO:0000313" key="3">
    <source>
        <dbReference type="EMBL" id="RVU47153.1"/>
    </source>
</evidence>
<feature type="region of interest" description="Disordered" evidence="1">
    <location>
        <begin position="200"/>
        <end position="228"/>
    </location>
</feature>